<comment type="caution">
    <text evidence="10">The sequence shown here is derived from an EMBL/GenBank/DDBJ whole genome shotgun (WGS) entry which is preliminary data.</text>
</comment>
<sequence>MERLRLPFRVSGQVVKLSKRTTLWTSATMLAALVLAEWLSKLSVSLGLLYILPVVFAATVLSRSQILLAAIACAGLRGLFVTHESLLEQALRFSMATVAYAGCGLLMAEISRTRRVVLGHYARLRAEQWLRRRAERQLRLLAESSPAAILTVGNDGRILAANRATQEMLDLPENATLIGLPVRECLPVLDDALSASANLGDMRTSTSTWGRRLDGSPFPATTWFSVYADRSGRKLAAIVVDTSEEVREREHAHFQDLLKYNRLLAGAVSHEIRNLCSAASVVSSNLARHPAMQSDPDLAALRSLVAALLEIASFDLRKQAKPSISATSLQTLCTELDVIVGPDWADLDGEVIAQIPQDFPPVRCDRHALLQVLLNLAQNALRAVSAQPRRQLTLSARLESGRAVLSVRDSGPGVAEPEHLFQPFRTGADGSGLGLYISRALMHNQDGQLRYVAGGPGGCFELHLPLAHEQAIEAEAANG</sequence>
<proteinExistence type="predicted"/>
<dbReference type="NCBIfam" id="TIGR00229">
    <property type="entry name" value="sensory_box"/>
    <property type="match status" value="1"/>
</dbReference>
<dbReference type="GO" id="GO:0005524">
    <property type="term" value="F:ATP binding"/>
    <property type="evidence" value="ECO:0007669"/>
    <property type="project" value="UniProtKB-KW"/>
</dbReference>
<dbReference type="InterPro" id="IPR036890">
    <property type="entry name" value="HATPase_C_sf"/>
</dbReference>
<dbReference type="GO" id="GO:0004673">
    <property type="term" value="F:protein histidine kinase activity"/>
    <property type="evidence" value="ECO:0007669"/>
    <property type="project" value="UniProtKB-EC"/>
</dbReference>
<dbReference type="InterPro" id="IPR035965">
    <property type="entry name" value="PAS-like_dom_sf"/>
</dbReference>
<dbReference type="Gene3D" id="3.30.565.10">
    <property type="entry name" value="Histidine kinase-like ATPase, C-terminal domain"/>
    <property type="match status" value="1"/>
</dbReference>
<dbReference type="STRING" id="1172194.WQQ_35190"/>
<dbReference type="PRINTS" id="PR00344">
    <property type="entry name" value="BCTRLSENSOR"/>
</dbReference>
<keyword evidence="4" id="KW-0808">Transferase</keyword>
<dbReference type="PANTHER" id="PTHR43065">
    <property type="entry name" value="SENSOR HISTIDINE KINASE"/>
    <property type="match status" value="1"/>
</dbReference>
<evidence type="ECO:0000259" key="9">
    <source>
        <dbReference type="PROSITE" id="PS50109"/>
    </source>
</evidence>
<protein>
    <recommendedName>
        <fullName evidence="2">histidine kinase</fullName>
        <ecNumber evidence="2">2.7.13.3</ecNumber>
    </recommendedName>
</protein>
<dbReference type="InterPro" id="IPR005467">
    <property type="entry name" value="His_kinase_dom"/>
</dbReference>
<comment type="catalytic activity">
    <reaction evidence="1">
        <text>ATP + protein L-histidine = ADP + protein N-phospho-L-histidine.</text>
        <dbReference type="EC" id="2.7.13.3"/>
    </reaction>
</comment>
<dbReference type="RefSeq" id="WP_007186458.1">
    <property type="nucleotide sequence ID" value="NZ_AKGD01000003.1"/>
</dbReference>
<keyword evidence="8" id="KW-0902">Two-component regulatory system</keyword>
<dbReference type="PANTHER" id="PTHR43065:SF10">
    <property type="entry name" value="PEROXIDE STRESS-ACTIVATED HISTIDINE KINASE MAK3"/>
    <property type="match status" value="1"/>
</dbReference>
<dbReference type="Pfam" id="PF08448">
    <property type="entry name" value="PAS_4"/>
    <property type="match status" value="1"/>
</dbReference>
<dbReference type="PATRIC" id="fig|1172194.4.peg.3416"/>
<dbReference type="Pfam" id="PF02518">
    <property type="entry name" value="HATPase_c"/>
    <property type="match status" value="1"/>
</dbReference>
<evidence type="ECO:0000256" key="6">
    <source>
        <dbReference type="ARBA" id="ARBA00022777"/>
    </source>
</evidence>
<organism evidence="10 11">
    <name type="scientific">Hydrocarboniphaga effusa AP103</name>
    <dbReference type="NCBI Taxonomy" id="1172194"/>
    <lineage>
        <taxon>Bacteria</taxon>
        <taxon>Pseudomonadati</taxon>
        <taxon>Pseudomonadota</taxon>
        <taxon>Gammaproteobacteria</taxon>
        <taxon>Nevskiales</taxon>
        <taxon>Nevskiaceae</taxon>
        <taxon>Hydrocarboniphaga</taxon>
    </lineage>
</organism>
<dbReference type="EC" id="2.7.13.3" evidence="2"/>
<keyword evidence="5" id="KW-0547">Nucleotide-binding</keyword>
<keyword evidence="6" id="KW-0418">Kinase</keyword>
<evidence type="ECO:0000256" key="4">
    <source>
        <dbReference type="ARBA" id="ARBA00022679"/>
    </source>
</evidence>
<dbReference type="EMBL" id="AKGD01000003">
    <property type="protein sequence ID" value="EIT68324.1"/>
    <property type="molecule type" value="Genomic_DNA"/>
</dbReference>
<evidence type="ECO:0000256" key="2">
    <source>
        <dbReference type="ARBA" id="ARBA00012438"/>
    </source>
</evidence>
<evidence type="ECO:0000256" key="3">
    <source>
        <dbReference type="ARBA" id="ARBA00022553"/>
    </source>
</evidence>
<dbReference type="CDD" id="cd00130">
    <property type="entry name" value="PAS"/>
    <property type="match status" value="1"/>
</dbReference>
<dbReference type="OrthoDB" id="9772100at2"/>
<feature type="domain" description="Histidine kinase" evidence="9">
    <location>
        <begin position="267"/>
        <end position="468"/>
    </location>
</feature>
<keyword evidence="7" id="KW-0067">ATP-binding</keyword>
<dbReference type="AlphaFoldDB" id="I7Z918"/>
<dbReference type="Gene3D" id="3.30.450.20">
    <property type="entry name" value="PAS domain"/>
    <property type="match status" value="1"/>
</dbReference>
<dbReference type="SUPFAM" id="SSF55874">
    <property type="entry name" value="ATPase domain of HSP90 chaperone/DNA topoisomerase II/histidine kinase"/>
    <property type="match status" value="1"/>
</dbReference>
<dbReference type="GO" id="GO:0000160">
    <property type="term" value="P:phosphorelay signal transduction system"/>
    <property type="evidence" value="ECO:0007669"/>
    <property type="project" value="UniProtKB-KW"/>
</dbReference>
<keyword evidence="11" id="KW-1185">Reference proteome</keyword>
<accession>I7Z918</accession>
<dbReference type="InterPro" id="IPR003594">
    <property type="entry name" value="HATPase_dom"/>
</dbReference>
<dbReference type="PROSITE" id="PS50109">
    <property type="entry name" value="HIS_KIN"/>
    <property type="match status" value="1"/>
</dbReference>
<name>I7Z918_9GAMM</name>
<evidence type="ECO:0000313" key="10">
    <source>
        <dbReference type="EMBL" id="EIT68324.1"/>
    </source>
</evidence>
<dbReference type="InterPro" id="IPR013656">
    <property type="entry name" value="PAS_4"/>
</dbReference>
<dbReference type="InterPro" id="IPR000014">
    <property type="entry name" value="PAS"/>
</dbReference>
<evidence type="ECO:0000256" key="8">
    <source>
        <dbReference type="ARBA" id="ARBA00023012"/>
    </source>
</evidence>
<evidence type="ECO:0000256" key="5">
    <source>
        <dbReference type="ARBA" id="ARBA00022741"/>
    </source>
</evidence>
<gene>
    <name evidence="10" type="ORF">WQQ_35190</name>
</gene>
<evidence type="ECO:0000256" key="1">
    <source>
        <dbReference type="ARBA" id="ARBA00000085"/>
    </source>
</evidence>
<dbReference type="SUPFAM" id="SSF55785">
    <property type="entry name" value="PYP-like sensor domain (PAS domain)"/>
    <property type="match status" value="1"/>
</dbReference>
<keyword evidence="3" id="KW-0597">Phosphoprotein</keyword>
<dbReference type="Proteomes" id="UP000003704">
    <property type="component" value="Unassembled WGS sequence"/>
</dbReference>
<reference evidence="10 11" key="1">
    <citation type="journal article" date="2012" name="J. Bacteriol.">
        <title>Genome Sequence of n-Alkane-Degrading Hydrocarboniphaga effusa Strain AP103T (ATCC BAA-332T).</title>
        <authorList>
            <person name="Chang H.K."/>
            <person name="Zylstra G.J."/>
            <person name="Chae J.C."/>
        </authorList>
    </citation>
    <scope>NUCLEOTIDE SEQUENCE [LARGE SCALE GENOMIC DNA]</scope>
    <source>
        <strain evidence="10 11">AP103</strain>
    </source>
</reference>
<dbReference type="InterPro" id="IPR004358">
    <property type="entry name" value="Sig_transdc_His_kin-like_C"/>
</dbReference>
<evidence type="ECO:0000256" key="7">
    <source>
        <dbReference type="ARBA" id="ARBA00022840"/>
    </source>
</evidence>
<evidence type="ECO:0000313" key="11">
    <source>
        <dbReference type="Proteomes" id="UP000003704"/>
    </source>
</evidence>
<dbReference type="SMART" id="SM00387">
    <property type="entry name" value="HATPase_c"/>
    <property type="match status" value="1"/>
</dbReference>